<gene>
    <name evidence="1" type="ORF">NMK71_06615</name>
</gene>
<name>A0A9X4RUW1_9FLAO</name>
<organism evidence="1 2">
    <name type="scientific">Profundicola chukchiensis</name>
    <dbReference type="NCBI Taxonomy" id="2961959"/>
    <lineage>
        <taxon>Bacteria</taxon>
        <taxon>Pseudomonadati</taxon>
        <taxon>Bacteroidota</taxon>
        <taxon>Flavobacteriia</taxon>
        <taxon>Flavobacteriales</taxon>
        <taxon>Weeksellaceae</taxon>
        <taxon>Profundicola</taxon>
    </lineage>
</organism>
<comment type="caution">
    <text evidence="1">The sequence shown here is derived from an EMBL/GenBank/DDBJ whole genome shotgun (WGS) entry which is preliminary data.</text>
</comment>
<accession>A0A9X4RUW1</accession>
<dbReference type="InterPro" id="IPR009282">
    <property type="entry name" value="DUF937"/>
</dbReference>
<evidence type="ECO:0000313" key="2">
    <source>
        <dbReference type="Proteomes" id="UP001152599"/>
    </source>
</evidence>
<dbReference type="EMBL" id="JANCMU010000003">
    <property type="protein sequence ID" value="MDG4946081.1"/>
    <property type="molecule type" value="Genomic_DNA"/>
</dbReference>
<dbReference type="Pfam" id="PF06078">
    <property type="entry name" value="DUF937"/>
    <property type="match status" value="1"/>
</dbReference>
<sequence>MNLLDLVSGPVGQQLIGGLSNQTGASDSSVSSAVSLALPFLLSQMNKNASTPEGAANLDKALNDHPGSVLNNIDGLLNSGNMADGLGILGHVFGDKQNQVAQNIGKQSGLSTGNVLQILATLAPIVMGFLGKQKQSNNIDQNGISGLLGGLLGGMQQTNGTELSMIEKMLDSNGDGSIMDEAMDLGSKLLGGFFKK</sequence>
<dbReference type="Proteomes" id="UP001152599">
    <property type="component" value="Unassembled WGS sequence"/>
</dbReference>
<reference evidence="1" key="1">
    <citation type="submission" date="2022-07" db="EMBL/GenBank/DDBJ databases">
        <title>Description and genome-wide analysis of Profundicola chukchiensis gen. nov., sp. nov., marine bacteria isolated from bottom sediments of the Chukchi Sea.</title>
        <authorList>
            <person name="Romanenko L."/>
            <person name="Otstavnykh N."/>
            <person name="Kurilenko V."/>
            <person name="Eremeev V."/>
            <person name="Velansky P."/>
            <person name="Mikhailov V."/>
            <person name="Isaeva M."/>
        </authorList>
    </citation>
    <scope>NUCLEOTIDE SEQUENCE</scope>
    <source>
        <strain evidence="1">KMM 9713</strain>
    </source>
</reference>
<keyword evidence="2" id="KW-1185">Reference proteome</keyword>
<dbReference type="AlphaFoldDB" id="A0A9X4RUW1"/>
<evidence type="ECO:0000313" key="1">
    <source>
        <dbReference type="EMBL" id="MDG4946081.1"/>
    </source>
</evidence>
<dbReference type="RefSeq" id="WP_304420585.1">
    <property type="nucleotide sequence ID" value="NZ_JANCMU010000003.1"/>
</dbReference>
<proteinExistence type="predicted"/>
<protein>
    <submittedName>
        <fullName evidence="1">DUF937 domain-containing protein</fullName>
    </submittedName>
</protein>